<dbReference type="Proteomes" id="UP000887320">
    <property type="component" value="Unassembled WGS sequence"/>
</dbReference>
<proteinExistence type="predicted"/>
<dbReference type="RefSeq" id="WP_411909846.1">
    <property type="nucleotide sequence ID" value="NZ_JAHWXT010000001.1"/>
</dbReference>
<comment type="caution">
    <text evidence="1">The sequence shown here is derived from an EMBL/GenBank/DDBJ whole genome shotgun (WGS) entry which is preliminary data.</text>
</comment>
<accession>A0A8X8GEU0</accession>
<organism evidence="1 2">
    <name type="scientific">Acinetobacter guillouiae</name>
    <name type="common">Acinetobacter genomosp. 11</name>
    <dbReference type="NCBI Taxonomy" id="106649"/>
    <lineage>
        <taxon>Bacteria</taxon>
        <taxon>Pseudomonadati</taxon>
        <taxon>Pseudomonadota</taxon>
        <taxon>Gammaproteobacteria</taxon>
        <taxon>Moraxellales</taxon>
        <taxon>Moraxellaceae</taxon>
        <taxon>Acinetobacter</taxon>
    </lineage>
</organism>
<dbReference type="AlphaFoldDB" id="A0A8X8GEU0"/>
<gene>
    <name evidence="1" type="ORF">KW868_01165</name>
</gene>
<evidence type="ECO:0000313" key="1">
    <source>
        <dbReference type="EMBL" id="MCF0263086.1"/>
    </source>
</evidence>
<name>A0A8X8GEU0_ACIGI</name>
<dbReference type="EMBL" id="JAHWXT010000001">
    <property type="protein sequence ID" value="MCF0263086.1"/>
    <property type="molecule type" value="Genomic_DNA"/>
</dbReference>
<evidence type="ECO:0000313" key="2">
    <source>
        <dbReference type="Proteomes" id="UP000887320"/>
    </source>
</evidence>
<sequence length="155" mass="18114">MRYKIMNNFEIQIQYPNHTDEREMEHESDLDIAEILAKFESISWRRQRVLQLQLDGRNTIFTVLNPASEAFLKITLNAYAKSEDFEFKIESNIKLIFPQRELFGLMTRKNKEVFAIKHSTLEQVKASLIAFLNQDTKGLEDILRDSKATSLKDAS</sequence>
<protein>
    <submittedName>
        <fullName evidence="1">Uncharacterized protein</fullName>
    </submittedName>
</protein>
<reference evidence="1" key="1">
    <citation type="submission" date="2021-07" db="EMBL/GenBank/DDBJ databases">
        <authorList>
            <person name="Fernandez M."/>
            <person name="Pereira P."/>
            <person name="Torres Tejerizo G.A."/>
            <person name="Gonzalez P."/>
            <person name="Agostini E."/>
        </authorList>
    </citation>
    <scope>NUCLEOTIDE SEQUENCE</scope>
    <source>
        <strain evidence="1">SFC 500-1A</strain>
    </source>
</reference>